<protein>
    <submittedName>
        <fullName evidence="2">Unnamed protein product</fullName>
    </submittedName>
</protein>
<feature type="compositionally biased region" description="Low complexity" evidence="1">
    <location>
        <begin position="493"/>
        <end position="519"/>
    </location>
</feature>
<dbReference type="EMBL" id="BSXW01000159">
    <property type="protein sequence ID" value="GMF13503.1"/>
    <property type="molecule type" value="Genomic_DNA"/>
</dbReference>
<keyword evidence="3" id="KW-1185">Reference proteome</keyword>
<feature type="region of interest" description="Disordered" evidence="1">
    <location>
        <begin position="199"/>
        <end position="236"/>
    </location>
</feature>
<evidence type="ECO:0000313" key="2">
    <source>
        <dbReference type="EMBL" id="GMF13503.1"/>
    </source>
</evidence>
<dbReference type="OrthoDB" id="110618at2759"/>
<evidence type="ECO:0000313" key="3">
    <source>
        <dbReference type="Proteomes" id="UP001165083"/>
    </source>
</evidence>
<dbReference type="AlphaFoldDB" id="A0A9W6TIM8"/>
<feature type="compositionally biased region" description="Basic residues" evidence="1">
    <location>
        <begin position="213"/>
        <end position="236"/>
    </location>
</feature>
<feature type="compositionally biased region" description="Basic and acidic residues" evidence="1">
    <location>
        <begin position="470"/>
        <end position="484"/>
    </location>
</feature>
<feature type="compositionally biased region" description="Polar residues" evidence="1">
    <location>
        <begin position="528"/>
        <end position="539"/>
    </location>
</feature>
<feature type="compositionally biased region" description="Low complexity" evidence="1">
    <location>
        <begin position="382"/>
        <end position="401"/>
    </location>
</feature>
<gene>
    <name evidence="2" type="ORF">Plil01_000397100</name>
</gene>
<comment type="caution">
    <text evidence="2">The sequence shown here is derived from an EMBL/GenBank/DDBJ whole genome shotgun (WGS) entry which is preliminary data.</text>
</comment>
<reference evidence="2" key="1">
    <citation type="submission" date="2023-04" db="EMBL/GenBank/DDBJ databases">
        <title>Phytophthora lilii NBRC 32176.</title>
        <authorList>
            <person name="Ichikawa N."/>
            <person name="Sato H."/>
            <person name="Tonouchi N."/>
        </authorList>
    </citation>
    <scope>NUCLEOTIDE SEQUENCE</scope>
    <source>
        <strain evidence="2">NBRC 32176</strain>
    </source>
</reference>
<feature type="region of interest" description="Disordered" evidence="1">
    <location>
        <begin position="382"/>
        <end position="402"/>
    </location>
</feature>
<proteinExistence type="predicted"/>
<accession>A0A9W6TIM8</accession>
<feature type="region of interest" description="Disordered" evidence="1">
    <location>
        <begin position="469"/>
        <end position="539"/>
    </location>
</feature>
<name>A0A9W6TIM8_9STRA</name>
<feature type="region of interest" description="Disordered" evidence="1">
    <location>
        <begin position="623"/>
        <end position="644"/>
    </location>
</feature>
<organism evidence="2 3">
    <name type="scientific">Phytophthora lilii</name>
    <dbReference type="NCBI Taxonomy" id="2077276"/>
    <lineage>
        <taxon>Eukaryota</taxon>
        <taxon>Sar</taxon>
        <taxon>Stramenopiles</taxon>
        <taxon>Oomycota</taxon>
        <taxon>Peronosporomycetes</taxon>
        <taxon>Peronosporales</taxon>
        <taxon>Peronosporaceae</taxon>
        <taxon>Phytophthora</taxon>
    </lineage>
</organism>
<dbReference type="Proteomes" id="UP001165083">
    <property type="component" value="Unassembled WGS sequence"/>
</dbReference>
<feature type="compositionally biased region" description="Basic residues" evidence="1">
    <location>
        <begin position="93"/>
        <end position="102"/>
    </location>
</feature>
<evidence type="ECO:0000256" key="1">
    <source>
        <dbReference type="SAM" id="MobiDB-lite"/>
    </source>
</evidence>
<feature type="region of interest" description="Disordered" evidence="1">
    <location>
        <begin position="89"/>
        <end position="130"/>
    </location>
</feature>
<sequence length="753" mass="81486">MRLRFYHSHWLGSRVRSRSCDLVKVLWGQPRSGSWTSPYAVVGPLEAHCNTHTPSQLGHPIYRYSVDECPASLGPLPGCLTSDFARGIESRHHQSPRPRATSRRSFADTGGARPPIQLSNQRRFSDSGGARPIVRVASKRSFVDSSGARPVVRIASRRSFADSGGARPVVRVTSKRSFADSTGSNSGIKVAIPRSKVDFNEVSSTPPENKANTRSRRASRSRNKSRKSREVRGKRRHRFLASLHDHGGHRFRLFCGCCVEKDAFDPGETPSFHWGVGFDDSYYHTSSYHRLSNGTRLRLELCGFHVTTRGRDPVELSVNVSSVGARAASFDSGFGFTCASPVSCPPPIGLVPTRLPTTLQLRSRDGTGSGKFTLNSGNSGFSSTGFKRKAPSSSSYPSYTPTTPPSPFMNDFLPAGTFNNTRARSRVSVGCNGWFLNDDDPSIVGWYRRRSSGEVRPSPIITHLSQVVEVSRESEAGFDREMSPKRYKKSPLASGTTSGVSSSAPASSPSASSPSAVTSPKPPLAPRSKTSSPANSRGSRVSILLLSQDGSISSSNGGNDWDAGSGIALVPLPMSPLAVTSGISYTITPPPAFTSSRSSYSSGLVSQAYDSALVWQGESDNVGIDDYGPPTKRRRSTGSSSNSSGGFGFARVFVLLDRIRLAHSIRHFHLEVVEDEVAVTAEVAANVNECFTWAAFPSPHHLEQVQQTSTPARLSSLLTAHRKYGEETLACLALFAVIYFLGNLRTSHPAYFC</sequence>